<sequence length="350" mass="37500">MLTSEGARLKSDDSLVTAVAKVEKASDRIIFRWLSAEVFGHSILATALASGVYVFDATLNAKMFAEITLTPHAMTGIVLGLLLAIRIFIGSSRAYEAGALLTKFCQSCRTMAVLATHVSETLTISAGAAMEKSATAEFRYELVRLLNLAWFLFKAMLMDVTVVEAPPALRAKKSGIEAQLLSSVKNPTIIVVKMISKLLVKQLSAERISATTVALLDGELTKLIETYHSAQSMQLAPPSVALEGFTKFFTVAWVYTVCPLVALTEVASNQPGAEGTAGLTLTICYSFVISLFFFGLFEAGKLVEKPIKAIMAVTDVDDMTATLSDDLANLVDDPDGDVPVFLPAPTASMV</sequence>
<evidence type="ECO:0000256" key="7">
    <source>
        <dbReference type="SAM" id="Phobius"/>
    </source>
</evidence>
<evidence type="ECO:0008006" key="9">
    <source>
        <dbReference type="Google" id="ProtNLM"/>
    </source>
</evidence>
<feature type="transmembrane region" description="Helical" evidence="7">
    <location>
        <begin position="279"/>
        <end position="297"/>
    </location>
</feature>
<gene>
    <name evidence="8" type="ORF">CPEL01642_LOCUS12710</name>
</gene>
<keyword evidence="3 7" id="KW-0812">Transmembrane</keyword>
<comment type="subcellular location">
    <subcellularLocation>
        <location evidence="1">Membrane</location>
        <topology evidence="1">Multi-pass membrane protein</topology>
    </subcellularLocation>
</comment>
<keyword evidence="5" id="KW-0406">Ion transport</keyword>
<dbReference type="GO" id="GO:0005254">
    <property type="term" value="F:chloride channel activity"/>
    <property type="evidence" value="ECO:0007669"/>
    <property type="project" value="InterPro"/>
</dbReference>
<reference evidence="8" key="1">
    <citation type="submission" date="2021-01" db="EMBL/GenBank/DDBJ databases">
        <authorList>
            <person name="Corre E."/>
            <person name="Pelletier E."/>
            <person name="Niang G."/>
            <person name="Scheremetjew M."/>
            <person name="Finn R."/>
            <person name="Kale V."/>
            <person name="Holt S."/>
            <person name="Cochrane G."/>
            <person name="Meng A."/>
            <person name="Brown T."/>
            <person name="Cohen L."/>
        </authorList>
    </citation>
    <scope>NUCLEOTIDE SEQUENCE</scope>
    <source>
        <strain evidence="8">PLY182g</strain>
    </source>
</reference>
<evidence type="ECO:0000313" key="8">
    <source>
        <dbReference type="EMBL" id="CAD8609332.1"/>
    </source>
</evidence>
<evidence type="ECO:0000256" key="6">
    <source>
        <dbReference type="ARBA" id="ARBA00023136"/>
    </source>
</evidence>
<keyword evidence="4 7" id="KW-1133">Transmembrane helix</keyword>
<dbReference type="AlphaFoldDB" id="A0A7S0Q3R7"/>
<keyword evidence="6 7" id="KW-0472">Membrane</keyword>
<evidence type="ECO:0000256" key="3">
    <source>
        <dbReference type="ARBA" id="ARBA00022692"/>
    </source>
</evidence>
<dbReference type="InterPro" id="IPR044669">
    <property type="entry name" value="YneE/VCCN1/2-like"/>
</dbReference>
<dbReference type="EMBL" id="HBEY01026855">
    <property type="protein sequence ID" value="CAD8609332.1"/>
    <property type="molecule type" value="Transcribed_RNA"/>
</dbReference>
<feature type="transmembrane region" description="Helical" evidence="7">
    <location>
        <begin position="33"/>
        <end position="55"/>
    </location>
</feature>
<evidence type="ECO:0000256" key="5">
    <source>
        <dbReference type="ARBA" id="ARBA00023065"/>
    </source>
</evidence>
<accession>A0A7S0Q3R7</accession>
<keyword evidence="2" id="KW-0813">Transport</keyword>
<organism evidence="8">
    <name type="scientific">Coccolithus braarudii</name>
    <dbReference type="NCBI Taxonomy" id="221442"/>
    <lineage>
        <taxon>Eukaryota</taxon>
        <taxon>Haptista</taxon>
        <taxon>Haptophyta</taxon>
        <taxon>Prymnesiophyceae</taxon>
        <taxon>Coccolithales</taxon>
        <taxon>Coccolithaceae</taxon>
        <taxon>Coccolithus</taxon>
    </lineage>
</organism>
<dbReference type="GO" id="GO:0016020">
    <property type="term" value="C:membrane"/>
    <property type="evidence" value="ECO:0007669"/>
    <property type="project" value="UniProtKB-SubCell"/>
</dbReference>
<protein>
    <recommendedName>
        <fullName evidence="9">Bestrophin homolog</fullName>
    </recommendedName>
</protein>
<evidence type="ECO:0000256" key="1">
    <source>
        <dbReference type="ARBA" id="ARBA00004141"/>
    </source>
</evidence>
<evidence type="ECO:0000256" key="4">
    <source>
        <dbReference type="ARBA" id="ARBA00022989"/>
    </source>
</evidence>
<dbReference type="Pfam" id="PF25539">
    <property type="entry name" value="Bestrophin_2"/>
    <property type="match status" value="1"/>
</dbReference>
<name>A0A7S0Q3R7_9EUKA</name>
<evidence type="ECO:0000256" key="2">
    <source>
        <dbReference type="ARBA" id="ARBA00022448"/>
    </source>
</evidence>
<feature type="transmembrane region" description="Helical" evidence="7">
    <location>
        <begin position="67"/>
        <end position="89"/>
    </location>
</feature>
<proteinExistence type="predicted"/>
<feature type="transmembrane region" description="Helical" evidence="7">
    <location>
        <begin position="248"/>
        <end position="267"/>
    </location>
</feature>